<dbReference type="Proteomes" id="UP000694843">
    <property type="component" value="Unplaced"/>
</dbReference>
<dbReference type="GO" id="GO:0005783">
    <property type="term" value="C:endoplasmic reticulum"/>
    <property type="evidence" value="ECO:0007669"/>
    <property type="project" value="TreeGrafter"/>
</dbReference>
<gene>
    <name evidence="3" type="primary">LOC108675559</name>
</gene>
<dbReference type="InterPro" id="IPR017106">
    <property type="entry name" value="Coatomer_gsu"/>
</dbReference>
<proteinExistence type="predicted"/>
<dbReference type="GO" id="GO:0000139">
    <property type="term" value="C:Golgi membrane"/>
    <property type="evidence" value="ECO:0007669"/>
    <property type="project" value="TreeGrafter"/>
</dbReference>
<dbReference type="GO" id="GO:0005793">
    <property type="term" value="C:endoplasmic reticulum-Golgi intermediate compartment"/>
    <property type="evidence" value="ECO:0007669"/>
    <property type="project" value="TreeGrafter"/>
</dbReference>
<dbReference type="InterPro" id="IPR013041">
    <property type="entry name" value="Clathrin_app_Ig-like_sf"/>
</dbReference>
<dbReference type="OrthoDB" id="1074925at2759"/>
<dbReference type="PANTHER" id="PTHR10261:SF0">
    <property type="entry name" value="COATOMER SUBUNIT GAMMA-2"/>
    <property type="match status" value="1"/>
</dbReference>
<dbReference type="GO" id="GO:0006886">
    <property type="term" value="P:intracellular protein transport"/>
    <property type="evidence" value="ECO:0007669"/>
    <property type="project" value="InterPro"/>
</dbReference>
<dbReference type="GeneID" id="108675559"/>
<dbReference type="GO" id="GO:0072384">
    <property type="term" value="P:organelle transport along microtubule"/>
    <property type="evidence" value="ECO:0007669"/>
    <property type="project" value="TreeGrafter"/>
</dbReference>
<reference evidence="3" key="1">
    <citation type="submission" date="2025-08" db="UniProtKB">
        <authorList>
            <consortium name="RefSeq"/>
        </authorList>
    </citation>
    <scope>IDENTIFICATION</scope>
    <source>
        <tissue evidence="3">Whole organism</tissue>
    </source>
</reference>
<dbReference type="RefSeq" id="XP_018019070.1">
    <property type="nucleotide sequence ID" value="XM_018163581.2"/>
</dbReference>
<sequence length="126" mass="13941">MTIDSCAIRQVCGLDKSSFAQFDCTNTLNDQLLEDVSVVVEEDGSNWQILQTLPCASLPYSCPGTCYVLLAIPEDIMSTTGTFTACLKFQVRDCDPITGEPETEDGYGDDYTVKFLYFVAAFRSNF</sequence>
<accession>A0A8B7NZE3</accession>
<dbReference type="InterPro" id="IPR013040">
    <property type="entry name" value="Coatomer_gsu_app_Ig-like_dom"/>
</dbReference>
<dbReference type="GO" id="GO:0006888">
    <property type="term" value="P:endoplasmic reticulum to Golgi vesicle-mediated transport"/>
    <property type="evidence" value="ECO:0007669"/>
    <property type="project" value="TreeGrafter"/>
</dbReference>
<dbReference type="GO" id="GO:0006891">
    <property type="term" value="P:intra-Golgi vesicle-mediated transport"/>
    <property type="evidence" value="ECO:0007669"/>
    <property type="project" value="TreeGrafter"/>
</dbReference>
<dbReference type="InterPro" id="IPR037067">
    <property type="entry name" value="Coatomer_gsu_app_sf"/>
</dbReference>
<keyword evidence="2" id="KW-1185">Reference proteome</keyword>
<evidence type="ECO:0000259" key="1">
    <source>
        <dbReference type="Pfam" id="PF08752"/>
    </source>
</evidence>
<dbReference type="KEGG" id="hazt:108675559"/>
<dbReference type="GO" id="GO:0030126">
    <property type="term" value="C:COPI vesicle coat"/>
    <property type="evidence" value="ECO:0007669"/>
    <property type="project" value="InterPro"/>
</dbReference>
<dbReference type="GO" id="GO:0009306">
    <property type="term" value="P:protein secretion"/>
    <property type="evidence" value="ECO:0007669"/>
    <property type="project" value="TreeGrafter"/>
</dbReference>
<name>A0A8B7NZE3_HYAAZ</name>
<evidence type="ECO:0000313" key="3">
    <source>
        <dbReference type="RefSeq" id="XP_018019070.1"/>
    </source>
</evidence>
<dbReference type="SUPFAM" id="SSF49348">
    <property type="entry name" value="Clathrin adaptor appendage domain"/>
    <property type="match status" value="1"/>
</dbReference>
<dbReference type="AlphaFoldDB" id="A0A8B7NZE3"/>
<dbReference type="PANTHER" id="PTHR10261">
    <property type="entry name" value="COATOMER SUBUNIT GAMMA"/>
    <property type="match status" value="1"/>
</dbReference>
<evidence type="ECO:0000313" key="2">
    <source>
        <dbReference type="Proteomes" id="UP000694843"/>
    </source>
</evidence>
<dbReference type="Gene3D" id="2.60.40.1480">
    <property type="entry name" value="Coatomer, gamma subunit, appendage domain"/>
    <property type="match status" value="1"/>
</dbReference>
<protein>
    <submittedName>
        <fullName evidence="3">Coatomer subunit gamma-2-like</fullName>
    </submittedName>
</protein>
<dbReference type="Pfam" id="PF08752">
    <property type="entry name" value="COP-gamma_platf"/>
    <property type="match status" value="1"/>
</dbReference>
<organism evidence="2 3">
    <name type="scientific">Hyalella azteca</name>
    <name type="common">Amphipod</name>
    <dbReference type="NCBI Taxonomy" id="294128"/>
    <lineage>
        <taxon>Eukaryota</taxon>
        <taxon>Metazoa</taxon>
        <taxon>Ecdysozoa</taxon>
        <taxon>Arthropoda</taxon>
        <taxon>Crustacea</taxon>
        <taxon>Multicrustacea</taxon>
        <taxon>Malacostraca</taxon>
        <taxon>Eumalacostraca</taxon>
        <taxon>Peracarida</taxon>
        <taxon>Amphipoda</taxon>
        <taxon>Senticaudata</taxon>
        <taxon>Talitrida</taxon>
        <taxon>Talitroidea</taxon>
        <taxon>Hyalellidae</taxon>
        <taxon>Hyalella</taxon>
    </lineage>
</organism>
<feature type="domain" description="Coatomer gamma subunit appendage Ig-like subdomain" evidence="1">
    <location>
        <begin position="21"/>
        <end position="114"/>
    </location>
</feature>
<dbReference type="GO" id="GO:0005198">
    <property type="term" value="F:structural molecule activity"/>
    <property type="evidence" value="ECO:0007669"/>
    <property type="project" value="InterPro"/>
</dbReference>